<dbReference type="PANTHER" id="PTHR30055:SF148">
    <property type="entry name" value="TETR-FAMILY TRANSCRIPTIONAL REGULATOR"/>
    <property type="match status" value="1"/>
</dbReference>
<evidence type="ECO:0000313" key="7">
    <source>
        <dbReference type="EMBL" id="GAA0479277.1"/>
    </source>
</evidence>
<dbReference type="InterPro" id="IPR011075">
    <property type="entry name" value="TetR_C"/>
</dbReference>
<keyword evidence="1" id="KW-0805">Transcription regulation</keyword>
<accession>A0ABN1AL56</accession>
<evidence type="ECO:0000256" key="5">
    <source>
        <dbReference type="SAM" id="MobiDB-lite"/>
    </source>
</evidence>
<evidence type="ECO:0000256" key="3">
    <source>
        <dbReference type="ARBA" id="ARBA00023163"/>
    </source>
</evidence>
<feature type="region of interest" description="Disordered" evidence="5">
    <location>
        <begin position="1"/>
        <end position="32"/>
    </location>
</feature>
<dbReference type="RefSeq" id="WP_346097430.1">
    <property type="nucleotide sequence ID" value="NZ_BAAABY010000034.1"/>
</dbReference>
<dbReference type="SUPFAM" id="SSF46689">
    <property type="entry name" value="Homeodomain-like"/>
    <property type="match status" value="1"/>
</dbReference>
<dbReference type="InterPro" id="IPR036271">
    <property type="entry name" value="Tet_transcr_reg_TetR-rel_C_sf"/>
</dbReference>
<dbReference type="Proteomes" id="UP001500909">
    <property type="component" value="Unassembled WGS sequence"/>
</dbReference>
<dbReference type="Pfam" id="PF00440">
    <property type="entry name" value="TetR_N"/>
    <property type="match status" value="1"/>
</dbReference>
<keyword evidence="3" id="KW-0804">Transcription</keyword>
<dbReference type="Gene3D" id="1.10.10.60">
    <property type="entry name" value="Homeodomain-like"/>
    <property type="match status" value="1"/>
</dbReference>
<keyword evidence="8" id="KW-1185">Reference proteome</keyword>
<feature type="DNA-binding region" description="H-T-H motif" evidence="4">
    <location>
        <begin position="53"/>
        <end position="72"/>
    </location>
</feature>
<dbReference type="InterPro" id="IPR009057">
    <property type="entry name" value="Homeodomain-like_sf"/>
</dbReference>
<gene>
    <name evidence="7" type="ORF">GCM10010361_49930</name>
</gene>
<feature type="domain" description="HTH tetR-type" evidence="6">
    <location>
        <begin position="30"/>
        <end position="90"/>
    </location>
</feature>
<organism evidence="7 8">
    <name type="scientific">Streptomyces olivaceiscleroticus</name>
    <dbReference type="NCBI Taxonomy" id="68245"/>
    <lineage>
        <taxon>Bacteria</taxon>
        <taxon>Bacillati</taxon>
        <taxon>Actinomycetota</taxon>
        <taxon>Actinomycetes</taxon>
        <taxon>Kitasatosporales</taxon>
        <taxon>Streptomycetaceae</taxon>
        <taxon>Streptomyces</taxon>
    </lineage>
</organism>
<comment type="caution">
    <text evidence="7">The sequence shown here is derived from an EMBL/GenBank/DDBJ whole genome shotgun (WGS) entry which is preliminary data.</text>
</comment>
<dbReference type="PANTHER" id="PTHR30055">
    <property type="entry name" value="HTH-TYPE TRANSCRIPTIONAL REGULATOR RUTR"/>
    <property type="match status" value="1"/>
</dbReference>
<protein>
    <submittedName>
        <fullName evidence="7">TetR/AcrR family transcriptional regulator</fullName>
    </submittedName>
</protein>
<proteinExistence type="predicted"/>
<evidence type="ECO:0000256" key="1">
    <source>
        <dbReference type="ARBA" id="ARBA00023015"/>
    </source>
</evidence>
<dbReference type="PROSITE" id="PS50977">
    <property type="entry name" value="HTH_TETR_2"/>
    <property type="match status" value="1"/>
</dbReference>
<dbReference type="Gene3D" id="1.10.357.10">
    <property type="entry name" value="Tetracycline Repressor, domain 2"/>
    <property type="match status" value="1"/>
</dbReference>
<dbReference type="SUPFAM" id="SSF48498">
    <property type="entry name" value="Tetracyclin repressor-like, C-terminal domain"/>
    <property type="match status" value="1"/>
</dbReference>
<sequence>MSSRRTPKTDAGTSGGADRPAARGGRPKDPELDGRVLDAAAELLAELGYQELTIEKVAARAGVTRKTVYHRWANKSALVGELLIRNAEVDHIPDLGDTRSEMRELFAQIVRDVDASRGRLLSSLWATIGDPAVLHRFRTEVLGPRRQYARAAVQRGVARGDLPADIDVDLLIDMWSGTVMFRTEVRADALLASQAEAMVDLALAGCVPRLPRPGADS</sequence>
<dbReference type="InterPro" id="IPR050109">
    <property type="entry name" value="HTH-type_TetR-like_transc_reg"/>
</dbReference>
<evidence type="ECO:0000256" key="2">
    <source>
        <dbReference type="ARBA" id="ARBA00023125"/>
    </source>
</evidence>
<dbReference type="PRINTS" id="PR00455">
    <property type="entry name" value="HTHTETR"/>
</dbReference>
<dbReference type="EMBL" id="BAAABY010000034">
    <property type="protein sequence ID" value="GAA0479277.1"/>
    <property type="molecule type" value="Genomic_DNA"/>
</dbReference>
<evidence type="ECO:0000256" key="4">
    <source>
        <dbReference type="PROSITE-ProRule" id="PRU00335"/>
    </source>
</evidence>
<dbReference type="InterPro" id="IPR001647">
    <property type="entry name" value="HTH_TetR"/>
</dbReference>
<dbReference type="Pfam" id="PF16859">
    <property type="entry name" value="TetR_C_11"/>
    <property type="match status" value="1"/>
</dbReference>
<evidence type="ECO:0000259" key="6">
    <source>
        <dbReference type="PROSITE" id="PS50977"/>
    </source>
</evidence>
<evidence type="ECO:0000313" key="8">
    <source>
        <dbReference type="Proteomes" id="UP001500909"/>
    </source>
</evidence>
<keyword evidence="2 4" id="KW-0238">DNA-binding</keyword>
<reference evidence="7 8" key="1">
    <citation type="journal article" date="2019" name="Int. J. Syst. Evol. Microbiol.">
        <title>The Global Catalogue of Microorganisms (GCM) 10K type strain sequencing project: providing services to taxonomists for standard genome sequencing and annotation.</title>
        <authorList>
            <consortium name="The Broad Institute Genomics Platform"/>
            <consortium name="The Broad Institute Genome Sequencing Center for Infectious Disease"/>
            <person name="Wu L."/>
            <person name="Ma J."/>
        </authorList>
    </citation>
    <scope>NUCLEOTIDE SEQUENCE [LARGE SCALE GENOMIC DNA]</scope>
    <source>
        <strain evidence="7 8">JCM 4805</strain>
    </source>
</reference>
<name>A0ABN1AL56_9ACTN</name>